<keyword evidence="3" id="KW-1185">Reference proteome</keyword>
<accession>A0ABU3JIG4</accession>
<evidence type="ECO:0000256" key="1">
    <source>
        <dbReference type="SAM" id="MobiDB-lite"/>
    </source>
</evidence>
<dbReference type="RefSeq" id="WP_394308142.1">
    <property type="nucleotide sequence ID" value="NZ_JASKMA010000001.1"/>
</dbReference>
<comment type="caution">
    <text evidence="2">The sequence shown here is derived from an EMBL/GenBank/DDBJ whole genome shotgun (WGS) entry which is preliminary data.</text>
</comment>
<dbReference type="EMBL" id="JASKMA010000001">
    <property type="protein sequence ID" value="MDT6981917.1"/>
    <property type="molecule type" value="Genomic_DNA"/>
</dbReference>
<gene>
    <name evidence="2" type="ORF">QNO04_00485</name>
</gene>
<evidence type="ECO:0000313" key="2">
    <source>
        <dbReference type="EMBL" id="MDT6981917.1"/>
    </source>
</evidence>
<sequence length="45" mass="4917">MSMERADEVDASGPGAPGWTLLTTPAGWRGRVRRRKGNRGPCCCR</sequence>
<name>A0ABU3JIG4_9ACTN</name>
<proteinExistence type="predicted"/>
<dbReference type="Proteomes" id="UP001249760">
    <property type="component" value="Unassembled WGS sequence"/>
</dbReference>
<protein>
    <submittedName>
        <fullName evidence="2">Uncharacterized protein</fullName>
    </submittedName>
</protein>
<feature type="region of interest" description="Disordered" evidence="1">
    <location>
        <begin position="1"/>
        <end position="45"/>
    </location>
</feature>
<organism evidence="2 3">
    <name type="scientific">Streptomyces lusitanus</name>
    <dbReference type="NCBI Taxonomy" id="68232"/>
    <lineage>
        <taxon>Bacteria</taxon>
        <taxon>Bacillati</taxon>
        <taxon>Actinomycetota</taxon>
        <taxon>Actinomycetes</taxon>
        <taxon>Kitasatosporales</taxon>
        <taxon>Streptomycetaceae</taxon>
        <taxon>Streptomyces</taxon>
    </lineage>
</organism>
<reference evidence="2 3" key="1">
    <citation type="submission" date="2023-05" db="EMBL/GenBank/DDBJ databases">
        <title>Streptomyces fuscus sp. nov., a brown-black pigment producing actinomyces isolated from dry sand of Sea duck farm.</title>
        <authorList>
            <person name="Xie J."/>
            <person name="Shen N."/>
        </authorList>
    </citation>
    <scope>NUCLEOTIDE SEQUENCE [LARGE SCALE GENOMIC DNA]</scope>
    <source>
        <strain evidence="2 3">CGMCC 4.1745</strain>
    </source>
</reference>
<evidence type="ECO:0000313" key="3">
    <source>
        <dbReference type="Proteomes" id="UP001249760"/>
    </source>
</evidence>